<evidence type="ECO:0000256" key="5">
    <source>
        <dbReference type="ARBA" id="ARBA00022756"/>
    </source>
</evidence>
<dbReference type="UniPathway" id="UPA00078">
    <property type="reaction ID" value="UER00161"/>
</dbReference>
<feature type="binding site" evidence="9">
    <location>
        <position position="117"/>
    </location>
    <ligand>
        <name>Mg(2+)</name>
        <dbReference type="ChEBI" id="CHEBI:18420"/>
    </ligand>
</feature>
<proteinExistence type="inferred from homology"/>
<dbReference type="PANTHER" id="PTHR43210:SF2">
    <property type="entry name" value="ATP-DEPENDENT DETHIOBIOTIN SYNTHETASE BIOD 2"/>
    <property type="match status" value="1"/>
</dbReference>
<dbReference type="GO" id="GO:0004141">
    <property type="term" value="F:dethiobiotin synthase activity"/>
    <property type="evidence" value="ECO:0007669"/>
    <property type="project" value="UniProtKB-UniRule"/>
</dbReference>
<feature type="binding site" evidence="9">
    <location>
        <position position="17"/>
    </location>
    <ligand>
        <name>Mg(2+)</name>
        <dbReference type="ChEBI" id="CHEBI:18420"/>
    </ligand>
</feature>
<dbReference type="GO" id="GO:0009102">
    <property type="term" value="P:biotin biosynthetic process"/>
    <property type="evidence" value="ECO:0007669"/>
    <property type="project" value="UniProtKB-UniRule"/>
</dbReference>
<dbReference type="EC" id="6.3.3.3" evidence="9"/>
<evidence type="ECO:0000256" key="3">
    <source>
        <dbReference type="ARBA" id="ARBA00022723"/>
    </source>
</evidence>
<comment type="catalytic activity">
    <reaction evidence="8">
        <text>(7R,8S)-8-amino-7-(carboxyamino)nonanoate + ATP = (4R,5S)-dethiobiotin + ADP + phosphate + H(+)</text>
        <dbReference type="Rhea" id="RHEA:63684"/>
        <dbReference type="ChEBI" id="CHEBI:15378"/>
        <dbReference type="ChEBI" id="CHEBI:30616"/>
        <dbReference type="ChEBI" id="CHEBI:43474"/>
        <dbReference type="ChEBI" id="CHEBI:149470"/>
        <dbReference type="ChEBI" id="CHEBI:149473"/>
        <dbReference type="ChEBI" id="CHEBI:456216"/>
    </reaction>
</comment>
<dbReference type="AlphaFoldDB" id="A0A1B3WCR6"/>
<dbReference type="HAMAP" id="MF_00336">
    <property type="entry name" value="BioD"/>
    <property type="match status" value="1"/>
</dbReference>
<dbReference type="SUPFAM" id="SSF52540">
    <property type="entry name" value="P-loop containing nucleoside triphosphate hydrolases"/>
    <property type="match status" value="1"/>
</dbReference>
<keyword evidence="4 9" id="KW-0547">Nucleotide-binding</keyword>
<sequence>MKKCLFVTGTGTDVGKTYVTGLLIKKLREYNYAAGYYKAALSGAICDIKGNLQPEDALYVNDVAAIGADIEKMVSYIYKESVSPHLAAQINQSPIDIHKVTEDFLFATNTYDFLTVEGSGGIICPLRWDDSIHFGILDLIKQWELGVVLIADAGLGTINATVLTVAYLHQHHVPIRGIVLNRYQSDNIMHYDNKKMIEEMTGVNIVACVEANATDLDIPIKVLLDLYK</sequence>
<evidence type="ECO:0000256" key="2">
    <source>
        <dbReference type="ARBA" id="ARBA00022598"/>
    </source>
</evidence>
<dbReference type="NCBIfam" id="TIGR00347">
    <property type="entry name" value="bioD"/>
    <property type="match status" value="1"/>
</dbReference>
<comment type="subunit">
    <text evidence="9">Homodimer.</text>
</comment>
<protein>
    <recommendedName>
        <fullName evidence="9">ATP-dependent dethiobiotin synthetase BioD</fullName>
        <ecNumber evidence="9">6.3.3.3</ecNumber>
    </recommendedName>
    <alternativeName>
        <fullName evidence="9">DTB synthetase</fullName>
        <shortName evidence="9">DTBS</shortName>
    </alternativeName>
    <alternativeName>
        <fullName evidence="9">Dethiobiotin synthase</fullName>
    </alternativeName>
</protein>
<keyword evidence="3 9" id="KW-0479">Metal-binding</keyword>
<evidence type="ECO:0000256" key="7">
    <source>
        <dbReference type="ARBA" id="ARBA00022842"/>
    </source>
</evidence>
<dbReference type="EMBL" id="CP017037">
    <property type="protein sequence ID" value="AOH38758.1"/>
    <property type="molecule type" value="Genomic_DNA"/>
</dbReference>
<evidence type="ECO:0000256" key="9">
    <source>
        <dbReference type="HAMAP-Rule" id="MF_00336"/>
    </source>
</evidence>
<comment type="similarity">
    <text evidence="9">Belongs to the dethiobiotin synthetase family.</text>
</comment>
<organism evidence="10 11">
    <name type="scientific">Dialister pneumosintes</name>
    <dbReference type="NCBI Taxonomy" id="39950"/>
    <lineage>
        <taxon>Bacteria</taxon>
        <taxon>Bacillati</taxon>
        <taxon>Bacillota</taxon>
        <taxon>Negativicutes</taxon>
        <taxon>Veillonellales</taxon>
        <taxon>Veillonellaceae</taxon>
        <taxon>Dialister</taxon>
    </lineage>
</organism>
<name>A0A1B3WCR6_9FIRM</name>
<comment type="caution">
    <text evidence="9">Lacks conserved residue(s) required for the propagation of feature annotation.</text>
</comment>
<dbReference type="KEGG" id="dpn:BCB69_01425"/>
<comment type="subcellular location">
    <subcellularLocation>
        <location evidence="9">Cytoplasm</location>
    </subcellularLocation>
</comment>
<evidence type="ECO:0000256" key="8">
    <source>
        <dbReference type="ARBA" id="ARBA00047386"/>
    </source>
</evidence>
<keyword evidence="5 9" id="KW-0093">Biotin biosynthesis</keyword>
<dbReference type="Gene3D" id="3.40.50.300">
    <property type="entry name" value="P-loop containing nucleotide triphosphate hydrolases"/>
    <property type="match status" value="1"/>
</dbReference>
<feature type="active site" evidence="9">
    <location>
        <position position="38"/>
    </location>
</feature>
<dbReference type="Proteomes" id="UP000094757">
    <property type="component" value="Chromosome"/>
</dbReference>
<dbReference type="CDD" id="cd03109">
    <property type="entry name" value="DTBS"/>
    <property type="match status" value="1"/>
</dbReference>
<dbReference type="InterPro" id="IPR027417">
    <property type="entry name" value="P-loop_NTPase"/>
</dbReference>
<dbReference type="STRING" id="39950.BCB69_01425"/>
<comment type="pathway">
    <text evidence="9">Cofactor biosynthesis; biotin biosynthesis; biotin from 7,8-diaminononanoate: step 1/2.</text>
</comment>
<feature type="binding site" evidence="9">
    <location>
        <position position="42"/>
    </location>
    <ligand>
        <name>substrate</name>
    </ligand>
</feature>
<comment type="cofactor">
    <cofactor evidence="9">
        <name>Mg(2+)</name>
        <dbReference type="ChEBI" id="CHEBI:18420"/>
    </cofactor>
</comment>
<evidence type="ECO:0000313" key="10">
    <source>
        <dbReference type="EMBL" id="AOH38758.1"/>
    </source>
</evidence>
<accession>A0A1B3WCR6</accession>
<feature type="binding site" evidence="9">
    <location>
        <begin position="181"/>
        <end position="182"/>
    </location>
    <ligand>
        <name>ATP</name>
        <dbReference type="ChEBI" id="CHEBI:30616"/>
    </ligand>
</feature>
<dbReference type="Pfam" id="PF13500">
    <property type="entry name" value="AAA_26"/>
    <property type="match status" value="1"/>
</dbReference>
<gene>
    <name evidence="9" type="primary">bioD</name>
    <name evidence="10" type="ORF">BCB69_01425</name>
</gene>
<feature type="binding site" evidence="9">
    <location>
        <begin position="13"/>
        <end position="18"/>
    </location>
    <ligand>
        <name>ATP</name>
        <dbReference type="ChEBI" id="CHEBI:30616"/>
    </ligand>
</feature>
<keyword evidence="6 9" id="KW-0067">ATP-binding</keyword>
<dbReference type="PANTHER" id="PTHR43210">
    <property type="entry name" value="DETHIOBIOTIN SYNTHETASE"/>
    <property type="match status" value="1"/>
</dbReference>
<evidence type="ECO:0000256" key="4">
    <source>
        <dbReference type="ARBA" id="ARBA00022741"/>
    </source>
</evidence>
<dbReference type="GO" id="GO:0000287">
    <property type="term" value="F:magnesium ion binding"/>
    <property type="evidence" value="ECO:0007669"/>
    <property type="project" value="UniProtKB-UniRule"/>
</dbReference>
<dbReference type="PIRSF" id="PIRSF006755">
    <property type="entry name" value="DTB_synth"/>
    <property type="match status" value="1"/>
</dbReference>
<feature type="binding site" evidence="9">
    <location>
        <begin position="117"/>
        <end position="120"/>
    </location>
    <ligand>
        <name>ATP</name>
        <dbReference type="ChEBI" id="CHEBI:30616"/>
    </ligand>
</feature>
<feature type="binding site" evidence="9">
    <location>
        <position position="56"/>
    </location>
    <ligand>
        <name>ATP</name>
        <dbReference type="ChEBI" id="CHEBI:30616"/>
    </ligand>
</feature>
<comment type="catalytic activity">
    <reaction evidence="9">
        <text>(7R,8S)-7,8-diammoniononanoate + CO2 + ATP = (4R,5S)-dethiobiotin + ADP + phosphate + 3 H(+)</text>
        <dbReference type="Rhea" id="RHEA:15805"/>
        <dbReference type="ChEBI" id="CHEBI:15378"/>
        <dbReference type="ChEBI" id="CHEBI:16526"/>
        <dbReference type="ChEBI" id="CHEBI:30616"/>
        <dbReference type="ChEBI" id="CHEBI:43474"/>
        <dbReference type="ChEBI" id="CHEBI:149469"/>
        <dbReference type="ChEBI" id="CHEBI:149473"/>
        <dbReference type="ChEBI" id="CHEBI:456216"/>
        <dbReference type="EC" id="6.3.3.3"/>
    </reaction>
</comment>
<keyword evidence="1 9" id="KW-0963">Cytoplasm</keyword>
<dbReference type="InterPro" id="IPR004472">
    <property type="entry name" value="DTB_synth_BioD"/>
</dbReference>
<comment type="function">
    <text evidence="9">Catalyzes a mechanistically unusual reaction, the ATP-dependent insertion of CO2 between the N7 and N8 nitrogen atoms of 7,8-diaminopelargonic acid (DAPA, also called 7,8-diammoniononanoate) to form a ureido ring.</text>
</comment>
<dbReference type="RefSeq" id="WP_069176792.1">
    <property type="nucleotide sequence ID" value="NZ_CP017037.1"/>
</dbReference>
<evidence type="ECO:0000313" key="11">
    <source>
        <dbReference type="Proteomes" id="UP000094757"/>
    </source>
</evidence>
<feature type="binding site" evidence="9">
    <location>
        <position position="56"/>
    </location>
    <ligand>
        <name>Mg(2+)</name>
        <dbReference type="ChEBI" id="CHEBI:18420"/>
    </ligand>
</feature>
<keyword evidence="7 9" id="KW-0460">Magnesium</keyword>
<dbReference type="GO" id="GO:0005524">
    <property type="term" value="F:ATP binding"/>
    <property type="evidence" value="ECO:0007669"/>
    <property type="project" value="UniProtKB-UniRule"/>
</dbReference>
<keyword evidence="2 9" id="KW-0436">Ligase</keyword>
<dbReference type="GO" id="GO:0005829">
    <property type="term" value="C:cytosol"/>
    <property type="evidence" value="ECO:0007669"/>
    <property type="project" value="TreeGrafter"/>
</dbReference>
<evidence type="ECO:0000256" key="1">
    <source>
        <dbReference type="ARBA" id="ARBA00022490"/>
    </source>
</evidence>
<reference evidence="11" key="1">
    <citation type="submission" date="2016-08" db="EMBL/GenBank/DDBJ databases">
        <authorList>
            <person name="Holder M.E."/>
            <person name="Ajami N.J."/>
            <person name="Petrosino J.F."/>
        </authorList>
    </citation>
    <scope>NUCLEOTIDE SEQUENCE [LARGE SCALE GENOMIC DNA]</scope>
    <source>
        <strain evidence="11">F0677</strain>
    </source>
</reference>
<evidence type="ECO:0000256" key="6">
    <source>
        <dbReference type="ARBA" id="ARBA00022840"/>
    </source>
</evidence>